<feature type="compositionally biased region" description="Low complexity" evidence="4">
    <location>
        <begin position="58"/>
        <end position="68"/>
    </location>
</feature>
<dbReference type="PIRSF" id="PIRSF002825">
    <property type="entry name" value="CfbpA"/>
    <property type="match status" value="1"/>
</dbReference>
<dbReference type="PANTHER" id="PTHR30006">
    <property type="entry name" value="THIAMINE-BINDING PERIPLASMIC PROTEIN-RELATED"/>
    <property type="match status" value="1"/>
</dbReference>
<keyword evidence="2" id="KW-0732">Signal</keyword>
<dbReference type="EMBL" id="CADCWF010000015">
    <property type="protein sequence ID" value="CAA9536498.1"/>
    <property type="molecule type" value="Genomic_DNA"/>
</dbReference>
<dbReference type="SUPFAM" id="SSF53850">
    <property type="entry name" value="Periplasmic binding protein-like II"/>
    <property type="match status" value="1"/>
</dbReference>
<feature type="binding site" evidence="3">
    <location>
        <position position="282"/>
    </location>
    <ligand>
        <name>Fe cation</name>
        <dbReference type="ChEBI" id="CHEBI:24875"/>
    </ligand>
</feature>
<dbReference type="AlphaFoldDB" id="A0A6J4TZB0"/>
<accession>A0A6J4TZB0</accession>
<comment type="similarity">
    <text evidence="1">Belongs to the bacterial solute-binding protein 1 family.</text>
</comment>
<keyword evidence="3" id="KW-0408">Iron</keyword>
<organism evidence="5">
    <name type="scientific">uncultured Thermomicrobiales bacterium</name>
    <dbReference type="NCBI Taxonomy" id="1645740"/>
    <lineage>
        <taxon>Bacteria</taxon>
        <taxon>Pseudomonadati</taxon>
        <taxon>Thermomicrobiota</taxon>
        <taxon>Thermomicrobia</taxon>
        <taxon>Thermomicrobiales</taxon>
        <taxon>environmental samples</taxon>
    </lineage>
</organism>
<evidence type="ECO:0000256" key="3">
    <source>
        <dbReference type="PIRSR" id="PIRSR002825-1"/>
    </source>
</evidence>
<keyword evidence="3" id="KW-0479">Metal-binding</keyword>
<sequence>MGPVIEHGIGNEPSGTRLRRRRVLGWAAGALAVPVLGRGGTRAQEASPAAGQTPEPSPETSASPEGSATPASREPIFSGTPAARRGAVTVYSGRSENLVGPLFSALNAASGIDIEVRYAGTGELAATLLEEGANSPASAFFAQDAGALGLLALEGLFAPLPQAILDRVPETYRSPEGLWVGVTARARVLAYNTGSVDEAELPASVNDLTGERWTGTVGWAPENASFQAFITAFRLIEGDDVARQWLEAMIANGVQNFGDSNAAIVRAIGAGEIEAGLVNHYYLYAVGREEGADFPVANHFFAPGDPGSLVNVAGYGVLADAPEPELALEVLEALLGDESQRYFTEETSEYALVEGVEPLASLPPLAEIGAPDLDLSDLADLQGTLDLLAEVGLI</sequence>
<name>A0A6J4TZB0_9BACT</name>
<dbReference type="GO" id="GO:0046872">
    <property type="term" value="F:metal ion binding"/>
    <property type="evidence" value="ECO:0007669"/>
    <property type="project" value="UniProtKB-KW"/>
</dbReference>
<protein>
    <submittedName>
        <fullName evidence="5">Ferric iron ABC transporter, iron-binding protein</fullName>
    </submittedName>
</protein>
<evidence type="ECO:0000256" key="1">
    <source>
        <dbReference type="ARBA" id="ARBA00008520"/>
    </source>
</evidence>
<dbReference type="Gene3D" id="3.40.190.10">
    <property type="entry name" value="Periplasmic binding protein-like II"/>
    <property type="match status" value="2"/>
</dbReference>
<dbReference type="GO" id="GO:0030288">
    <property type="term" value="C:outer membrane-bounded periplasmic space"/>
    <property type="evidence" value="ECO:0007669"/>
    <property type="project" value="TreeGrafter"/>
</dbReference>
<evidence type="ECO:0000256" key="4">
    <source>
        <dbReference type="SAM" id="MobiDB-lite"/>
    </source>
</evidence>
<reference evidence="5" key="1">
    <citation type="submission" date="2020-02" db="EMBL/GenBank/DDBJ databases">
        <authorList>
            <person name="Meier V. D."/>
        </authorList>
    </citation>
    <scope>NUCLEOTIDE SEQUENCE</scope>
    <source>
        <strain evidence="5">AVDCRST_MAG59</strain>
    </source>
</reference>
<evidence type="ECO:0000256" key="2">
    <source>
        <dbReference type="ARBA" id="ARBA00022729"/>
    </source>
</evidence>
<evidence type="ECO:0000313" key="5">
    <source>
        <dbReference type="EMBL" id="CAA9536498.1"/>
    </source>
</evidence>
<dbReference type="PANTHER" id="PTHR30006:SF15">
    <property type="entry name" value="IRON-UTILIZATION PERIPLASMIC PROTEIN"/>
    <property type="match status" value="1"/>
</dbReference>
<dbReference type="InterPro" id="IPR026045">
    <property type="entry name" value="Ferric-bd"/>
</dbReference>
<feature type="region of interest" description="Disordered" evidence="4">
    <location>
        <begin position="38"/>
        <end position="79"/>
    </location>
</feature>
<proteinExistence type="inferred from homology"/>
<gene>
    <name evidence="5" type="ORF">AVDCRST_MAG59-372</name>
</gene>
<dbReference type="Pfam" id="PF13343">
    <property type="entry name" value="SBP_bac_6"/>
    <property type="match status" value="1"/>
</dbReference>
<feature type="binding site" evidence="3">
    <location>
        <position position="281"/>
    </location>
    <ligand>
        <name>Fe cation</name>
        <dbReference type="ChEBI" id="CHEBI:24875"/>
    </ligand>
</feature>